<feature type="compositionally biased region" description="Polar residues" evidence="1">
    <location>
        <begin position="85"/>
        <end position="116"/>
    </location>
</feature>
<feature type="compositionally biased region" description="Low complexity" evidence="1">
    <location>
        <begin position="339"/>
        <end position="350"/>
    </location>
</feature>
<feature type="compositionally biased region" description="Polar residues" evidence="1">
    <location>
        <begin position="143"/>
        <end position="154"/>
    </location>
</feature>
<feature type="compositionally biased region" description="Polar residues" evidence="1">
    <location>
        <begin position="36"/>
        <end position="57"/>
    </location>
</feature>
<feature type="compositionally biased region" description="Pro residues" evidence="1">
    <location>
        <begin position="351"/>
        <end position="361"/>
    </location>
</feature>
<dbReference type="EMBL" id="KV428008">
    <property type="protein sequence ID" value="KZT43300.1"/>
    <property type="molecule type" value="Genomic_DNA"/>
</dbReference>
<dbReference type="Proteomes" id="UP000076798">
    <property type="component" value="Unassembled WGS sequence"/>
</dbReference>
<accession>A0A166I1R1</accession>
<evidence type="ECO:0000256" key="1">
    <source>
        <dbReference type="SAM" id="MobiDB-lite"/>
    </source>
</evidence>
<protein>
    <submittedName>
        <fullName evidence="2">Uncharacterized protein</fullName>
    </submittedName>
</protein>
<organism evidence="2 3">
    <name type="scientific">Sistotremastrum suecicum HHB10207 ss-3</name>
    <dbReference type="NCBI Taxonomy" id="1314776"/>
    <lineage>
        <taxon>Eukaryota</taxon>
        <taxon>Fungi</taxon>
        <taxon>Dikarya</taxon>
        <taxon>Basidiomycota</taxon>
        <taxon>Agaricomycotina</taxon>
        <taxon>Agaricomycetes</taxon>
        <taxon>Sistotremastrales</taxon>
        <taxon>Sistotremastraceae</taxon>
        <taxon>Sistotremastrum</taxon>
    </lineage>
</organism>
<sequence>MLWDTAPQHVHQHGLIRFPNPNSTPANVLPSDKRTTSSQHSLVFQPSQPSPSLSAEGTGQIVGHHTGSSSGTETAAYDDNVAPLFTNSSSLQRSGPGTVTFTKDTMQGDDSMSNTDIHSRKRHLPDLRSDDPVDGQKRYRTGPGSSYNTVQSPMPITPYTFSPAFLDSISHNSTRPSSSNSTPTGAQASDSSTGLTQVGLRAESTDIHERLSTIVESPEASKPLDLKVLTNETESPNVSDHPAEKSLQPEEHNEHYVLEAQVPQTVPPTSSLHLKNPTGKANSDAHQLQQSANITSKVSRLPIASTRKTSTGHLTPRVRSPEMRPNSPPVRNMKSPVTSPSAASRMRSPSPGLPPWNPGPY</sequence>
<gene>
    <name evidence="2" type="ORF">SISSUDRAFT_1040268</name>
</gene>
<feature type="region of interest" description="Disordered" evidence="1">
    <location>
        <begin position="1"/>
        <end position="155"/>
    </location>
</feature>
<evidence type="ECO:0000313" key="2">
    <source>
        <dbReference type="EMBL" id="KZT43300.1"/>
    </source>
</evidence>
<feature type="region of interest" description="Disordered" evidence="1">
    <location>
        <begin position="268"/>
        <end position="361"/>
    </location>
</feature>
<keyword evidence="3" id="KW-1185">Reference proteome</keyword>
<proteinExistence type="predicted"/>
<feature type="compositionally biased region" description="Polar residues" evidence="1">
    <location>
        <begin position="185"/>
        <end position="196"/>
    </location>
</feature>
<reference evidence="2 3" key="1">
    <citation type="journal article" date="2016" name="Mol. Biol. Evol.">
        <title>Comparative Genomics of Early-Diverging Mushroom-Forming Fungi Provides Insights into the Origins of Lignocellulose Decay Capabilities.</title>
        <authorList>
            <person name="Nagy L.G."/>
            <person name="Riley R."/>
            <person name="Tritt A."/>
            <person name="Adam C."/>
            <person name="Daum C."/>
            <person name="Floudas D."/>
            <person name="Sun H."/>
            <person name="Yadav J.S."/>
            <person name="Pangilinan J."/>
            <person name="Larsson K.H."/>
            <person name="Matsuura K."/>
            <person name="Barry K."/>
            <person name="Labutti K."/>
            <person name="Kuo R."/>
            <person name="Ohm R.A."/>
            <person name="Bhattacharya S.S."/>
            <person name="Shirouzu T."/>
            <person name="Yoshinaga Y."/>
            <person name="Martin F.M."/>
            <person name="Grigoriev I.V."/>
            <person name="Hibbett D.S."/>
        </authorList>
    </citation>
    <scope>NUCLEOTIDE SEQUENCE [LARGE SCALE GENOMIC DNA]</scope>
    <source>
        <strain evidence="2 3">HHB10207 ss-3</strain>
    </source>
</reference>
<feature type="region of interest" description="Disordered" evidence="1">
    <location>
        <begin position="167"/>
        <end position="198"/>
    </location>
</feature>
<feature type="compositionally biased region" description="Low complexity" evidence="1">
    <location>
        <begin position="168"/>
        <end position="184"/>
    </location>
</feature>
<name>A0A166I1R1_9AGAM</name>
<dbReference type="AlphaFoldDB" id="A0A166I1R1"/>
<evidence type="ECO:0000313" key="3">
    <source>
        <dbReference type="Proteomes" id="UP000076798"/>
    </source>
</evidence>
<feature type="compositionally biased region" description="Polar residues" evidence="1">
    <location>
        <begin position="268"/>
        <end position="298"/>
    </location>
</feature>
<feature type="compositionally biased region" description="Basic and acidic residues" evidence="1">
    <location>
        <begin position="124"/>
        <end position="137"/>
    </location>
</feature>